<reference evidence="2 3" key="1">
    <citation type="submission" date="2023-09" db="EMBL/GenBank/DDBJ databases">
        <authorList>
            <person name="Rey-Velasco X."/>
        </authorList>
    </citation>
    <scope>NUCLEOTIDE SEQUENCE [LARGE SCALE GENOMIC DNA]</scope>
    <source>
        <strain evidence="2 3">W345</strain>
    </source>
</reference>
<evidence type="ECO:0000313" key="2">
    <source>
        <dbReference type="EMBL" id="MDT0496907.1"/>
    </source>
</evidence>
<protein>
    <recommendedName>
        <fullName evidence="4">DUF883 domain-containing protein</fullName>
    </recommendedName>
</protein>
<sequence>MSTATEFGMSPEDAPDSRPPHASNGAATDSGAPGGDAQGASNDSGGSPWRGLARDLLKLTQEQVLTFAREQSVRGSERLDSVAGLVQRSGEDIGSSVPAVADYSQQAAQRIEHLAAELRRREPMELYAELNQAVRRYPTASLIGAATIGFLAARFLKSGTGARV</sequence>
<organism evidence="2 3">
    <name type="scientific">Banduia mediterranea</name>
    <dbReference type="NCBI Taxonomy" id="3075609"/>
    <lineage>
        <taxon>Bacteria</taxon>
        <taxon>Pseudomonadati</taxon>
        <taxon>Pseudomonadota</taxon>
        <taxon>Gammaproteobacteria</taxon>
        <taxon>Nevskiales</taxon>
        <taxon>Algiphilaceae</taxon>
        <taxon>Banduia</taxon>
    </lineage>
</organism>
<gene>
    <name evidence="2" type="ORF">RM530_05950</name>
</gene>
<comment type="caution">
    <text evidence="2">The sequence shown here is derived from an EMBL/GenBank/DDBJ whole genome shotgun (WGS) entry which is preliminary data.</text>
</comment>
<keyword evidence="3" id="KW-1185">Reference proteome</keyword>
<dbReference type="RefSeq" id="WP_311364301.1">
    <property type="nucleotide sequence ID" value="NZ_JAVRIC010000006.1"/>
</dbReference>
<evidence type="ECO:0000313" key="3">
    <source>
        <dbReference type="Proteomes" id="UP001254608"/>
    </source>
</evidence>
<name>A0ABU2WGB9_9GAMM</name>
<dbReference type="Proteomes" id="UP001254608">
    <property type="component" value="Unassembled WGS sequence"/>
</dbReference>
<feature type="region of interest" description="Disordered" evidence="1">
    <location>
        <begin position="1"/>
        <end position="53"/>
    </location>
</feature>
<evidence type="ECO:0000256" key="1">
    <source>
        <dbReference type="SAM" id="MobiDB-lite"/>
    </source>
</evidence>
<proteinExistence type="predicted"/>
<dbReference type="EMBL" id="JAVRIC010000006">
    <property type="protein sequence ID" value="MDT0496907.1"/>
    <property type="molecule type" value="Genomic_DNA"/>
</dbReference>
<evidence type="ECO:0008006" key="4">
    <source>
        <dbReference type="Google" id="ProtNLM"/>
    </source>
</evidence>
<accession>A0ABU2WGB9</accession>